<dbReference type="InterPro" id="IPR002731">
    <property type="entry name" value="ATPase_BadF"/>
</dbReference>
<dbReference type="eggNOG" id="KOG1794">
    <property type="taxonomic scope" value="Eukaryota"/>
</dbReference>
<dbReference type="OrthoDB" id="311172at2759"/>
<dbReference type="Gene3D" id="3.30.420.40">
    <property type="match status" value="2"/>
</dbReference>
<dbReference type="STRING" id="135651.G0MN81"/>
<dbReference type="InterPro" id="IPR029063">
    <property type="entry name" value="SAM-dependent_MTases_sf"/>
</dbReference>
<dbReference type="Pfam" id="PF10294">
    <property type="entry name" value="Methyltransf_16"/>
    <property type="match status" value="1"/>
</dbReference>
<dbReference type="InParanoid" id="G0MN81"/>
<dbReference type="AlphaFoldDB" id="G0MN81"/>
<accession>G0MN81</accession>
<dbReference type="eggNOG" id="KOG2793">
    <property type="taxonomic scope" value="Eukaryota"/>
</dbReference>
<evidence type="ECO:0000313" key="6">
    <source>
        <dbReference type="EMBL" id="EGT38300.1"/>
    </source>
</evidence>
<evidence type="ECO:0000256" key="1">
    <source>
        <dbReference type="ARBA" id="ARBA00006198"/>
    </source>
</evidence>
<organism evidence="7">
    <name type="scientific">Caenorhabditis brenneri</name>
    <name type="common">Nematode worm</name>
    <dbReference type="NCBI Taxonomy" id="135651"/>
    <lineage>
        <taxon>Eukaryota</taxon>
        <taxon>Metazoa</taxon>
        <taxon>Ecdysozoa</taxon>
        <taxon>Nematoda</taxon>
        <taxon>Chromadorea</taxon>
        <taxon>Rhabditida</taxon>
        <taxon>Rhabditina</taxon>
        <taxon>Rhabditomorpha</taxon>
        <taxon>Rhabditoidea</taxon>
        <taxon>Rhabditidae</taxon>
        <taxon>Peloderinae</taxon>
        <taxon>Caenorhabditis</taxon>
    </lineage>
</organism>
<dbReference type="Proteomes" id="UP000008068">
    <property type="component" value="Unassembled WGS sequence"/>
</dbReference>
<gene>
    <name evidence="6" type="ORF">CAEBREN_32623</name>
</gene>
<evidence type="ECO:0000256" key="3">
    <source>
        <dbReference type="ARBA" id="ARBA00014974"/>
    </source>
</evidence>
<dbReference type="InterPro" id="IPR043129">
    <property type="entry name" value="ATPase_NBD"/>
</dbReference>
<evidence type="ECO:0000259" key="5">
    <source>
        <dbReference type="Pfam" id="PF01869"/>
    </source>
</evidence>
<sequence length="532" mass="59217">MSTQNHWKHTWPCAQVFGDFLCSNREAIADKMVLEIGAGATGVCGLAAAKLGAHRVWMTDHPSLVDALQTLQENIDANGVAACCSVTGLDWDSRASVTQIIDLIGDRLDLIVASDVFFDPSTFRPLVDTLAQLLIKYEHAVVWFAYQQRDDNWTCAPALAKYPFLQTTLAKRVETDNQTIDIFTMIRRQPIGLYAGIEGGATGSKLVVIDADNDRRLLSTAEGTNFFLTDYTVVCKRIADWITQVFREEKLEISQLKALGLGLSGAEDEEFNKKFVDHFRKNYGHITDNFYLMSDSVMTVLANFPGEENGIVLIAGTGSSCRMKRKDGVIVGAGGWGHQIGDGGSAFWIAREAIQMLFDAEDGFVPYYNTNVIKQLLFAHYNINDKTRILDYLYSKFEKHKIADFTVSLATRTDDPAIAEVFRRAGDILGRHVVVVSRQLPEEDRKVLHIVEIGGVFQSWPAIQQGFMNAFHESGVEKLMMYEPCDSPAVGAAVLAAKEHKAIYLQQNTAKKVSREIVFCRLVTVPQVVPRM</sequence>
<dbReference type="PANTHER" id="PTHR12862">
    <property type="entry name" value="BADF TYPE ATPASE DOMAIN-CONTAINING PROTEIN"/>
    <property type="match status" value="1"/>
</dbReference>
<comment type="similarity">
    <text evidence="1">Belongs to the eukaryotic-type N-acetylglucosamine kinase family.</text>
</comment>
<dbReference type="SUPFAM" id="SSF53335">
    <property type="entry name" value="S-adenosyl-L-methionine-dependent methyltransferases"/>
    <property type="match status" value="1"/>
</dbReference>
<dbReference type="InterPro" id="IPR039758">
    <property type="entry name" value="NAGK-like"/>
</dbReference>
<protein>
    <recommendedName>
        <fullName evidence="3">N-acetyl-D-glucosamine kinase</fullName>
        <ecNumber evidence="2">2.7.1.59</ecNumber>
    </recommendedName>
    <alternativeName>
        <fullName evidence="4">GlcNAc kinase</fullName>
    </alternativeName>
</protein>
<dbReference type="FunCoup" id="G0MN81">
    <property type="interactions" value="1780"/>
</dbReference>
<dbReference type="GO" id="GO:0045127">
    <property type="term" value="F:N-acetylglucosamine kinase activity"/>
    <property type="evidence" value="ECO:0007669"/>
    <property type="project" value="UniProtKB-EC"/>
</dbReference>
<dbReference type="InterPro" id="IPR019410">
    <property type="entry name" value="Methyltransf_16"/>
</dbReference>
<name>G0MN81_CAEBE</name>
<feature type="domain" description="ATPase BadF/BadG/BcrA/BcrD type" evidence="5">
    <location>
        <begin position="196"/>
        <end position="496"/>
    </location>
</feature>
<evidence type="ECO:0000256" key="2">
    <source>
        <dbReference type="ARBA" id="ARBA00012122"/>
    </source>
</evidence>
<evidence type="ECO:0000256" key="4">
    <source>
        <dbReference type="ARBA" id="ARBA00031123"/>
    </source>
</evidence>
<dbReference type="Gene3D" id="3.40.50.150">
    <property type="entry name" value="Vaccinia Virus protein VP39"/>
    <property type="match status" value="1"/>
</dbReference>
<dbReference type="HOGENOM" id="CLU_026120_0_0_1"/>
<dbReference type="EC" id="2.7.1.59" evidence="2"/>
<dbReference type="PANTHER" id="PTHR12862:SF0">
    <property type="entry name" value="N-ACETYL-D-GLUCOSAMINE KINASE"/>
    <property type="match status" value="1"/>
</dbReference>
<dbReference type="SUPFAM" id="SSF53067">
    <property type="entry name" value="Actin-like ATPase domain"/>
    <property type="match status" value="2"/>
</dbReference>
<dbReference type="Pfam" id="PF01869">
    <property type="entry name" value="BcrAD_BadFG"/>
    <property type="match status" value="1"/>
</dbReference>
<dbReference type="CDD" id="cd02440">
    <property type="entry name" value="AdoMet_MTases"/>
    <property type="match status" value="1"/>
</dbReference>
<keyword evidence="7" id="KW-1185">Reference proteome</keyword>
<evidence type="ECO:0000313" key="7">
    <source>
        <dbReference type="Proteomes" id="UP000008068"/>
    </source>
</evidence>
<proteinExistence type="inferred from homology"/>
<reference evidence="7" key="1">
    <citation type="submission" date="2011-07" db="EMBL/GenBank/DDBJ databases">
        <authorList>
            <consortium name="Caenorhabditis brenneri Sequencing and Analysis Consortium"/>
            <person name="Wilson R.K."/>
        </authorList>
    </citation>
    <scope>NUCLEOTIDE SEQUENCE [LARGE SCALE GENOMIC DNA]</scope>
    <source>
        <strain evidence="7">PB2801</strain>
    </source>
</reference>
<dbReference type="EMBL" id="GL379803">
    <property type="protein sequence ID" value="EGT38300.1"/>
    <property type="molecule type" value="Genomic_DNA"/>
</dbReference>